<keyword evidence="5" id="KW-0408">Iron</keyword>
<dbReference type="HOGENOM" id="CLU_015667_1_0_5"/>
<dbReference type="GO" id="GO:0051539">
    <property type="term" value="F:4 iron, 4 sulfur cluster binding"/>
    <property type="evidence" value="ECO:0007669"/>
    <property type="project" value="UniProtKB-KW"/>
</dbReference>
<sequence length="556" mass="61945">MYRYDEFDHAFVSERVEQFRDQVQRRLSGELAEDAFKPLRLMNGVYLQLHAYMLRIAIPYGTLSARQLRMLAHIARTYDRGYGHFTTRQNLQFNWPKLSEIPDVLADLASVEMHALQTSGNCIRNVTADHFAGAAADEVADPRPYAEILRQWSSVHPEFSFLPRKFKIAVTGAERDRAAIQVHDIGLHLKRNDKGEIGFAVYVGGGQGRTPMIAKLIRDFLPEEDLLSYTTAIVRVYNLHGRRDNKYKARIKILVHETGTEELTRQVEAEFAALKDSELRLPEQDVEAIATYFALPDLPQRAEGWENLARWKKADPAFARWVQQNVQPHKNPDYGMVTISLKPIGGIPGDATDAQMDAIADLAEEYAFDEIRVSHEQNLILPHVALADLEAVYRGLVAIDLAEANAGLITDIIACPGLDYCALANARSIPVAQEISRRFGNPERQAEIGELKIKISGCINACGHHHVGHIGLLGVEKKGAELYQITLGGSGDEHTSIGEIIGRGFEPDRVTDAIETIVDTYLGLRLDPSETFLAAYRRVGPQPFKTALYGSAAEAA</sequence>
<dbReference type="Gene3D" id="3.90.480.10">
    <property type="entry name" value="Sulfite Reductase Hemoprotein,Domain 2"/>
    <property type="match status" value="1"/>
</dbReference>
<dbReference type="SUPFAM" id="SSF56014">
    <property type="entry name" value="Nitrite and sulphite reductase 4Fe-4S domain-like"/>
    <property type="match status" value="2"/>
</dbReference>
<dbReference type="InterPro" id="IPR005117">
    <property type="entry name" value="NiRdtase/SiRdtase_haem-b_fer"/>
</dbReference>
<keyword evidence="6" id="KW-0411">Iron-sulfur</keyword>
<dbReference type="InterPro" id="IPR045854">
    <property type="entry name" value="NO2/SO3_Rdtase_4Fe4S_sf"/>
</dbReference>
<proteinExistence type="predicted"/>
<organism evidence="9 10">
    <name type="scientific">Rhizobium etli (strain CIAT 652)</name>
    <dbReference type="NCBI Taxonomy" id="491916"/>
    <lineage>
        <taxon>Bacteria</taxon>
        <taxon>Pseudomonadati</taxon>
        <taxon>Pseudomonadota</taxon>
        <taxon>Alphaproteobacteria</taxon>
        <taxon>Hyphomicrobiales</taxon>
        <taxon>Rhizobiaceae</taxon>
        <taxon>Rhizobium/Agrobacterium group</taxon>
        <taxon>Rhizobium</taxon>
    </lineage>
</organism>
<dbReference type="GO" id="GO:0020037">
    <property type="term" value="F:heme binding"/>
    <property type="evidence" value="ECO:0007669"/>
    <property type="project" value="InterPro"/>
</dbReference>
<name>B3PZG8_RHIE6</name>
<evidence type="ECO:0000256" key="1">
    <source>
        <dbReference type="ARBA" id="ARBA00022485"/>
    </source>
</evidence>
<reference evidence="9 10" key="1">
    <citation type="submission" date="2008-04" db="EMBL/GenBank/DDBJ databases">
        <title>Genome diversity and DNA divergence of Rhizobium etli.</title>
        <authorList>
            <person name="Gonzalez V."/>
            <person name="Acosta J.L."/>
            <person name="Santamaria R.I."/>
            <person name="Bustos P."/>
            <person name="Hernandez-Gonzalez I.L."/>
            <person name="Fernandez J.L."/>
            <person name="Diaz R."/>
            <person name="Flores M."/>
            <person name="Mora J."/>
            <person name="Palacios R."/>
            <person name="Davila G."/>
        </authorList>
    </citation>
    <scope>NUCLEOTIDE SEQUENCE [LARGE SCALE GENOMIC DNA]</scope>
    <source>
        <strain evidence="9 10">CIAT 652</strain>
    </source>
</reference>
<feature type="domain" description="Nitrite/sulphite reductase 4Fe-4S" evidence="7">
    <location>
        <begin position="410"/>
        <end position="523"/>
    </location>
</feature>
<evidence type="ECO:0000259" key="8">
    <source>
        <dbReference type="Pfam" id="PF03460"/>
    </source>
</evidence>
<evidence type="ECO:0000256" key="5">
    <source>
        <dbReference type="ARBA" id="ARBA00023004"/>
    </source>
</evidence>
<gene>
    <name evidence="9" type="primary">cysI</name>
    <name evidence="9" type="ordered locus">RHECIAT_CH0002073</name>
</gene>
<dbReference type="KEGG" id="rec:RHECIAT_CH0002073"/>
<accession>B3PZG8</accession>
<dbReference type="InterPro" id="IPR036136">
    <property type="entry name" value="Nit/Sulf_reduc_fer-like_dom_sf"/>
</dbReference>
<keyword evidence="3" id="KW-0479">Metal-binding</keyword>
<evidence type="ECO:0000256" key="3">
    <source>
        <dbReference type="ARBA" id="ARBA00022723"/>
    </source>
</evidence>
<feature type="domain" description="Nitrite/Sulfite reductase ferredoxin-like" evidence="8">
    <location>
        <begin position="52"/>
        <end position="110"/>
    </location>
</feature>
<feature type="domain" description="Nitrite/Sulfite reductase ferredoxin-like" evidence="8">
    <location>
        <begin position="332"/>
        <end position="398"/>
    </location>
</feature>
<protein>
    <submittedName>
        <fullName evidence="9">Sulfite reductase (NADPH) protein</fullName>
        <ecNumber evidence="9">1.8.1.2</ecNumber>
    </submittedName>
</protein>
<dbReference type="InterPro" id="IPR051329">
    <property type="entry name" value="NIR_SIR_4Fe-4S"/>
</dbReference>
<dbReference type="EMBL" id="CP001074">
    <property type="protein sequence ID" value="ACE91033.1"/>
    <property type="molecule type" value="Genomic_DNA"/>
</dbReference>
<dbReference type="PANTHER" id="PTHR32439">
    <property type="entry name" value="FERREDOXIN--NITRITE REDUCTASE, CHLOROPLASTIC"/>
    <property type="match status" value="1"/>
</dbReference>
<evidence type="ECO:0000313" key="10">
    <source>
        <dbReference type="Proteomes" id="UP000008817"/>
    </source>
</evidence>
<dbReference type="Pfam" id="PF03460">
    <property type="entry name" value="NIR_SIR_ferr"/>
    <property type="match status" value="2"/>
</dbReference>
<dbReference type="eggNOG" id="COG0155">
    <property type="taxonomic scope" value="Bacteria"/>
</dbReference>
<dbReference type="AlphaFoldDB" id="B3PZG8"/>
<keyword evidence="4 9" id="KW-0560">Oxidoreductase</keyword>
<dbReference type="Pfam" id="PF01077">
    <property type="entry name" value="NIR_SIR"/>
    <property type="match status" value="2"/>
</dbReference>
<dbReference type="SUPFAM" id="SSF55124">
    <property type="entry name" value="Nitrite/Sulfite reductase N-terminal domain-like"/>
    <property type="match status" value="2"/>
</dbReference>
<evidence type="ECO:0000256" key="2">
    <source>
        <dbReference type="ARBA" id="ARBA00022617"/>
    </source>
</evidence>
<evidence type="ECO:0000259" key="7">
    <source>
        <dbReference type="Pfam" id="PF01077"/>
    </source>
</evidence>
<dbReference type="Gene3D" id="3.30.413.10">
    <property type="entry name" value="Sulfite Reductase Hemoprotein, domain 1"/>
    <property type="match status" value="2"/>
</dbReference>
<dbReference type="GO" id="GO:0046872">
    <property type="term" value="F:metal ion binding"/>
    <property type="evidence" value="ECO:0007669"/>
    <property type="project" value="UniProtKB-KW"/>
</dbReference>
<dbReference type="PANTHER" id="PTHR32439:SF9">
    <property type="entry name" value="BLR3264 PROTEIN"/>
    <property type="match status" value="1"/>
</dbReference>
<keyword evidence="2" id="KW-0349">Heme</keyword>
<evidence type="ECO:0000256" key="6">
    <source>
        <dbReference type="ARBA" id="ARBA00023014"/>
    </source>
</evidence>
<dbReference type="Proteomes" id="UP000008817">
    <property type="component" value="Chromosome"/>
</dbReference>
<dbReference type="GO" id="GO:0004783">
    <property type="term" value="F:sulfite reductase (NADPH) activity"/>
    <property type="evidence" value="ECO:0007669"/>
    <property type="project" value="UniProtKB-EC"/>
</dbReference>
<evidence type="ECO:0000256" key="4">
    <source>
        <dbReference type="ARBA" id="ARBA00023002"/>
    </source>
</evidence>
<evidence type="ECO:0000313" key="9">
    <source>
        <dbReference type="EMBL" id="ACE91033.1"/>
    </source>
</evidence>
<keyword evidence="1" id="KW-0004">4Fe-4S</keyword>
<feature type="domain" description="Nitrite/sulphite reductase 4Fe-4S" evidence="7">
    <location>
        <begin position="119"/>
        <end position="271"/>
    </location>
</feature>
<dbReference type="EC" id="1.8.1.2" evidence="9"/>
<dbReference type="InterPro" id="IPR006067">
    <property type="entry name" value="NO2/SO3_Rdtase_4Fe4S_dom"/>
</dbReference>